<evidence type="ECO:0000256" key="1">
    <source>
        <dbReference type="SAM" id="Phobius"/>
    </source>
</evidence>
<feature type="transmembrane region" description="Helical" evidence="1">
    <location>
        <begin position="369"/>
        <end position="393"/>
    </location>
</feature>
<evidence type="ECO:0000313" key="3">
    <source>
        <dbReference type="EMBL" id="STX46417.1"/>
    </source>
</evidence>
<accession>A0A378JHS4</accession>
<dbReference type="RefSeq" id="WP_058498576.1">
    <property type="nucleotide sequence ID" value="NZ_CAAAHW010000007.1"/>
</dbReference>
<keyword evidence="1" id="KW-0472">Membrane</keyword>
<proteinExistence type="predicted"/>
<sequence length="451" mass="50310">MTYDEFNLWLEKVRSENKNIEIIDGFAIKSLNQEDALDKVYNFLTRLINSTPNSIKYPGKTAGLIFEDIQRNTQIFTSGFPSKSYYAIEEIINNIPLPNSDEKSLLSFLEMINSWGKNGMDSKLTTEEKTLLKDSFNNVSDEKKAALATIQDIFDRISKSSAFGSSHAIISSKFKMITQQFYNSFLSENERIDGRRSDEKDVTARFYNVCFEYLINEIKEKNDATLLLEKKNYISKYQGVFSNRRELSRFIDVVLIAPAEERYRLDALRELQIRIYQLSNLEEKTNAQREYDKLLGAVINRFTQKTEQDNYDSDIADTLSLLLQQYEELNRSTGNGEMDLNSIAGKTKKSSPISADFFLAIFTSKEAKIAAGILLVAGLAALTVGTLGIGGVITAMTGAVAIAVAATGSAAVISGISLGAVGFFKSRLNAVKNELNLDELSNENGQATPSK</sequence>
<reference evidence="2 4" key="1">
    <citation type="submission" date="2015-11" db="EMBL/GenBank/DDBJ databases">
        <title>Genomic analysis of 38 Legionella species identifies large and diverse effector repertoires.</title>
        <authorList>
            <person name="Burstein D."/>
            <person name="Amaro F."/>
            <person name="Zusman T."/>
            <person name="Lifshitz Z."/>
            <person name="Cohen O."/>
            <person name="Gilbert J.A."/>
            <person name="Pupko T."/>
            <person name="Shuman H.A."/>
            <person name="Segal G."/>
        </authorList>
    </citation>
    <scope>NUCLEOTIDE SEQUENCE [LARGE SCALE GENOMIC DNA]</scope>
    <source>
        <strain evidence="2 4">Lyon 8420412</strain>
    </source>
</reference>
<name>A0A378JHS4_9GAMM</name>
<dbReference type="EMBL" id="LNYE01000020">
    <property type="protein sequence ID" value="KTD11979.1"/>
    <property type="molecule type" value="Genomic_DNA"/>
</dbReference>
<evidence type="ECO:0000313" key="2">
    <source>
        <dbReference type="EMBL" id="KTD11979.1"/>
    </source>
</evidence>
<evidence type="ECO:0000313" key="5">
    <source>
        <dbReference type="Proteomes" id="UP000254476"/>
    </source>
</evidence>
<keyword evidence="1" id="KW-1133">Transmembrane helix</keyword>
<dbReference type="EMBL" id="UGOB01000001">
    <property type="protein sequence ID" value="STX46417.1"/>
    <property type="molecule type" value="Genomic_DNA"/>
</dbReference>
<organism evidence="3 5">
    <name type="scientific">Legionella gratiana</name>
    <dbReference type="NCBI Taxonomy" id="45066"/>
    <lineage>
        <taxon>Bacteria</taxon>
        <taxon>Pseudomonadati</taxon>
        <taxon>Pseudomonadota</taxon>
        <taxon>Gammaproteobacteria</taxon>
        <taxon>Legionellales</taxon>
        <taxon>Legionellaceae</taxon>
        <taxon>Legionella</taxon>
    </lineage>
</organism>
<feature type="transmembrane region" description="Helical" evidence="1">
    <location>
        <begin position="399"/>
        <end position="424"/>
    </location>
</feature>
<keyword evidence="4" id="KW-1185">Reference proteome</keyword>
<keyword evidence="1" id="KW-0812">Transmembrane</keyword>
<reference evidence="3 5" key="2">
    <citation type="submission" date="2018-06" db="EMBL/GenBank/DDBJ databases">
        <authorList>
            <consortium name="Pathogen Informatics"/>
            <person name="Doyle S."/>
        </authorList>
    </citation>
    <scope>NUCLEOTIDE SEQUENCE [LARGE SCALE GENOMIC DNA]</scope>
    <source>
        <strain evidence="3 5">NCTC12388</strain>
    </source>
</reference>
<dbReference type="AlphaFoldDB" id="A0A378JHS4"/>
<protein>
    <submittedName>
        <fullName evidence="3">Uncharacterized protein</fullName>
    </submittedName>
</protein>
<dbReference type="Proteomes" id="UP000254476">
    <property type="component" value="Unassembled WGS sequence"/>
</dbReference>
<evidence type="ECO:0000313" key="4">
    <source>
        <dbReference type="Proteomes" id="UP000054691"/>
    </source>
</evidence>
<dbReference type="OrthoDB" id="5651450at2"/>
<dbReference type="Proteomes" id="UP000054691">
    <property type="component" value="Unassembled WGS sequence"/>
</dbReference>
<gene>
    <name evidence="2" type="ORF">Lgra_1437</name>
    <name evidence="3" type="ORF">NCTC12388_03181</name>
</gene>